<dbReference type="GO" id="GO:0051604">
    <property type="term" value="P:protein maturation"/>
    <property type="evidence" value="ECO:0007669"/>
    <property type="project" value="InterPro"/>
</dbReference>
<evidence type="ECO:0000259" key="3">
    <source>
        <dbReference type="Pfam" id="PF01883"/>
    </source>
</evidence>
<dbReference type="EMBL" id="GBBK01004089">
    <property type="protein sequence ID" value="JAC20393.1"/>
    <property type="molecule type" value="mRNA"/>
</dbReference>
<dbReference type="GO" id="GO:0097361">
    <property type="term" value="C:cytosolic [4Fe-4S] assembly targeting complex"/>
    <property type="evidence" value="ECO:0007669"/>
    <property type="project" value="UniProtKB-ARBA"/>
</dbReference>
<organism evidence="4">
    <name type="scientific">Amblyomma cajennense</name>
    <name type="common">Cayenne tick</name>
    <name type="synonym">Acarus cajennensis</name>
    <dbReference type="NCBI Taxonomy" id="34607"/>
    <lineage>
        <taxon>Eukaryota</taxon>
        <taxon>Metazoa</taxon>
        <taxon>Ecdysozoa</taxon>
        <taxon>Arthropoda</taxon>
        <taxon>Chelicerata</taxon>
        <taxon>Arachnida</taxon>
        <taxon>Acari</taxon>
        <taxon>Parasitiformes</taxon>
        <taxon>Ixodida</taxon>
        <taxon>Ixodoidea</taxon>
        <taxon>Ixodidae</taxon>
        <taxon>Amblyomminae</taxon>
        <taxon>Amblyomma</taxon>
    </lineage>
</organism>
<dbReference type="InterPro" id="IPR002744">
    <property type="entry name" value="MIP18-like"/>
</dbReference>
<feature type="domain" description="MIP18 family-like" evidence="3">
    <location>
        <begin position="40"/>
        <end position="108"/>
    </location>
</feature>
<protein>
    <submittedName>
        <fullName evidence="4">Putative family with sequence similarity 96 member b</fullName>
    </submittedName>
</protein>
<evidence type="ECO:0000256" key="1">
    <source>
        <dbReference type="ARBA" id="ARBA00010381"/>
    </source>
</evidence>
<dbReference type="GO" id="GO:0007059">
    <property type="term" value="P:chromosome segregation"/>
    <property type="evidence" value="ECO:0007669"/>
    <property type="project" value="UniProtKB-KW"/>
</dbReference>
<dbReference type="EMBL" id="GBBK01004090">
    <property type="protein sequence ID" value="JAC20392.1"/>
    <property type="molecule type" value="mRNA"/>
</dbReference>
<keyword evidence="2" id="KW-0159">Chromosome partition</keyword>
<dbReference type="PANTHER" id="PTHR12377">
    <property type="entry name" value="CYTOSOLIC IRON-SULFUR ASSEMBLY COMPONENT 2B-RELATED"/>
    <property type="match status" value="1"/>
</dbReference>
<accession>A0A023FFN5</accession>
<evidence type="ECO:0000313" key="4">
    <source>
        <dbReference type="EMBL" id="JAC20392.1"/>
    </source>
</evidence>
<dbReference type="Gene3D" id="6.10.250.1280">
    <property type="match status" value="1"/>
</dbReference>
<proteinExistence type="evidence at transcript level"/>
<dbReference type="Gene3D" id="3.30.300.130">
    <property type="entry name" value="Fe-S cluster assembly (FSCA)"/>
    <property type="match status" value="1"/>
</dbReference>
<dbReference type="InterPro" id="IPR034904">
    <property type="entry name" value="FSCA_dom_sf"/>
</dbReference>
<dbReference type="PANTHER" id="PTHR12377:SF0">
    <property type="entry name" value="CYTOSOLIC IRON-SULFUR ASSEMBLY COMPONENT 2B"/>
    <property type="match status" value="1"/>
</dbReference>
<evidence type="ECO:0000256" key="2">
    <source>
        <dbReference type="ARBA" id="ARBA00022829"/>
    </source>
</evidence>
<dbReference type="Pfam" id="PF01883">
    <property type="entry name" value="FeS_assembly_P"/>
    <property type="match status" value="1"/>
</dbReference>
<sequence>MARGDSLDNIAPSTYEKAKDRVTTADELNDDIEDAIDAREIFDHIRSINDPEHPLTLEELNVVDEKNILVDLDKSAIDVAFRPTIPHCSMATLIGLAIRVKLLRSLPPVFKLDVRILPGTHVSEAAINKQLDDKERVAAALENSHLLQVVNRCLLTH</sequence>
<reference evidence="4" key="1">
    <citation type="submission" date="2014-03" db="EMBL/GenBank/DDBJ databases">
        <title>The sialotranscriptome of Amblyomma triste, Amblyomma parvum and Amblyomma cajennense ticks, uncovered by 454-based RNA-seq.</title>
        <authorList>
            <person name="Garcia G.R."/>
            <person name="Gardinassi L.G."/>
            <person name="Ribeiro J.M."/>
            <person name="Anatriello E."/>
            <person name="Ferreira B.R."/>
            <person name="Moreira H.N."/>
            <person name="Mafra C."/>
            <person name="Olegario M.M."/>
            <person name="Szabo P.J."/>
            <person name="Miranda-Santos I.K."/>
            <person name="Maruyama S.R."/>
        </authorList>
    </citation>
    <scope>NUCLEOTIDE SEQUENCE</scope>
    <source>
        <strain evidence="4">Uberlandia</strain>
        <tissue evidence="4">Salivary glands</tissue>
    </source>
</reference>
<dbReference type="AlphaFoldDB" id="A0A023FFN5"/>
<name>A0A023FFN5_AMBCJ</name>
<comment type="similarity">
    <text evidence="1">Belongs to the MIP18 family.</text>
</comment>
<dbReference type="SUPFAM" id="SSF117916">
    <property type="entry name" value="Fe-S cluster assembly (FSCA) domain-like"/>
    <property type="match status" value="1"/>
</dbReference>
<dbReference type="InterPro" id="IPR039796">
    <property type="entry name" value="MIP18"/>
</dbReference>
<dbReference type="FunFam" id="3.30.300.130:FF:000005">
    <property type="entry name" value="Mitotic spindle-associated mmxd complex subunit"/>
    <property type="match status" value="1"/>
</dbReference>